<feature type="transmembrane region" description="Helical" evidence="11">
    <location>
        <begin position="668"/>
        <end position="686"/>
    </location>
</feature>
<feature type="transmembrane region" description="Helical" evidence="11">
    <location>
        <begin position="592"/>
        <end position="610"/>
    </location>
</feature>
<evidence type="ECO:0000256" key="3">
    <source>
        <dbReference type="ARBA" id="ARBA00010323"/>
    </source>
</evidence>
<keyword evidence="4" id="KW-0808">Transferase</keyword>
<evidence type="ECO:0000256" key="10">
    <source>
        <dbReference type="ARBA" id="ARBA00093678"/>
    </source>
</evidence>
<feature type="transmembrane region" description="Helical" evidence="11">
    <location>
        <begin position="179"/>
        <end position="200"/>
    </location>
</feature>
<evidence type="ECO:0000256" key="6">
    <source>
        <dbReference type="ARBA" id="ARBA00022989"/>
    </source>
</evidence>
<feature type="transmembrane region" description="Helical" evidence="11">
    <location>
        <begin position="637"/>
        <end position="656"/>
    </location>
</feature>
<comment type="pathway">
    <text evidence="2">Lipid metabolism; phospholipid metabolism.</text>
</comment>
<dbReference type="InterPro" id="IPR049941">
    <property type="entry name" value="LPLAT_7/PORCN-like"/>
</dbReference>
<name>A0ABM4CB02_HYDVU</name>
<evidence type="ECO:0000256" key="9">
    <source>
        <dbReference type="ARBA" id="ARBA00025707"/>
    </source>
</evidence>
<keyword evidence="12" id="KW-1185">Reference proteome</keyword>
<feature type="transmembrane region" description="Helical" evidence="11">
    <location>
        <begin position="68"/>
        <end position="89"/>
    </location>
</feature>
<feature type="transmembrane region" description="Helical" evidence="11">
    <location>
        <begin position="34"/>
        <end position="56"/>
    </location>
</feature>
<feature type="transmembrane region" description="Helical" evidence="11">
    <location>
        <begin position="840"/>
        <end position="863"/>
    </location>
</feature>
<comment type="pathway">
    <text evidence="9">Phospholipid metabolism.</text>
</comment>
<evidence type="ECO:0000256" key="4">
    <source>
        <dbReference type="ARBA" id="ARBA00022679"/>
    </source>
</evidence>
<keyword evidence="8" id="KW-0012">Acyltransferase</keyword>
<feature type="transmembrane region" description="Helical" evidence="11">
    <location>
        <begin position="357"/>
        <end position="375"/>
    </location>
</feature>
<evidence type="ECO:0000256" key="1">
    <source>
        <dbReference type="ARBA" id="ARBA00004141"/>
    </source>
</evidence>
<evidence type="ECO:0000256" key="2">
    <source>
        <dbReference type="ARBA" id="ARBA00005074"/>
    </source>
</evidence>
<feature type="transmembrane region" description="Helical" evidence="11">
    <location>
        <begin position="424"/>
        <end position="444"/>
    </location>
</feature>
<evidence type="ECO:0000256" key="7">
    <source>
        <dbReference type="ARBA" id="ARBA00023136"/>
    </source>
</evidence>
<dbReference type="InterPro" id="IPR004299">
    <property type="entry name" value="MBOAT_fam"/>
</dbReference>
<dbReference type="GeneID" id="100201822"/>
<keyword evidence="7 11" id="KW-0472">Membrane</keyword>
<feature type="transmembrane region" description="Helical" evidence="11">
    <location>
        <begin position="791"/>
        <end position="820"/>
    </location>
</feature>
<gene>
    <name evidence="13" type="primary">LOC100201822</name>
</gene>
<evidence type="ECO:0000313" key="13">
    <source>
        <dbReference type="RefSeq" id="XP_065658856.1"/>
    </source>
</evidence>
<dbReference type="PANTHER" id="PTHR13906">
    <property type="entry name" value="PORCUPINE"/>
    <property type="match status" value="1"/>
</dbReference>
<dbReference type="Pfam" id="PF03062">
    <property type="entry name" value="MBOAT"/>
    <property type="match status" value="2"/>
</dbReference>
<dbReference type="Proteomes" id="UP001652625">
    <property type="component" value="Chromosome 08"/>
</dbReference>
<comment type="subcellular location">
    <subcellularLocation>
        <location evidence="1">Membrane</location>
        <topology evidence="1">Multi-pass membrane protein</topology>
    </subcellularLocation>
</comment>
<feature type="transmembrane region" description="Helical" evidence="11">
    <location>
        <begin position="6"/>
        <end position="22"/>
    </location>
</feature>
<feature type="transmembrane region" description="Helical" evidence="11">
    <location>
        <begin position="483"/>
        <end position="508"/>
    </location>
</feature>
<keyword evidence="6 11" id="KW-1133">Transmembrane helix</keyword>
<feature type="transmembrane region" description="Helical" evidence="11">
    <location>
        <begin position="520"/>
        <end position="541"/>
    </location>
</feature>
<evidence type="ECO:0000256" key="11">
    <source>
        <dbReference type="SAM" id="Phobius"/>
    </source>
</evidence>
<evidence type="ECO:0000313" key="12">
    <source>
        <dbReference type="Proteomes" id="UP001652625"/>
    </source>
</evidence>
<feature type="transmembrane region" description="Helical" evidence="11">
    <location>
        <begin position="451"/>
        <end position="471"/>
    </location>
</feature>
<dbReference type="RefSeq" id="XP_065658856.1">
    <property type="nucleotide sequence ID" value="XM_065802784.1"/>
</dbReference>
<accession>A0ABM4CB02</accession>
<organism evidence="12 13">
    <name type="scientific">Hydra vulgaris</name>
    <name type="common">Hydra</name>
    <name type="synonym">Hydra attenuata</name>
    <dbReference type="NCBI Taxonomy" id="6087"/>
    <lineage>
        <taxon>Eukaryota</taxon>
        <taxon>Metazoa</taxon>
        <taxon>Cnidaria</taxon>
        <taxon>Hydrozoa</taxon>
        <taxon>Hydroidolina</taxon>
        <taxon>Anthoathecata</taxon>
        <taxon>Aplanulata</taxon>
        <taxon>Hydridae</taxon>
        <taxon>Hydra</taxon>
    </lineage>
</organism>
<feature type="transmembrane region" description="Helical" evidence="11">
    <location>
        <begin position="875"/>
        <end position="893"/>
    </location>
</feature>
<feature type="transmembrane region" description="Helical" evidence="11">
    <location>
        <begin position="220"/>
        <end position="239"/>
    </location>
</feature>
<keyword evidence="5 11" id="KW-0812">Transmembrane</keyword>
<protein>
    <recommendedName>
        <fullName evidence="10">Lysophospholipid acyltransferase 7</fullName>
    </recommendedName>
</protein>
<proteinExistence type="inferred from homology"/>
<evidence type="ECO:0000256" key="8">
    <source>
        <dbReference type="ARBA" id="ARBA00023315"/>
    </source>
</evidence>
<feature type="transmembrane region" description="Helical" evidence="11">
    <location>
        <begin position="396"/>
        <end position="412"/>
    </location>
</feature>
<evidence type="ECO:0000256" key="5">
    <source>
        <dbReference type="ARBA" id="ARBA00022692"/>
    </source>
</evidence>
<comment type="similarity">
    <text evidence="3">Belongs to the membrane-bound acyltransferase family.</text>
</comment>
<sequence length="906" mass="105868">MSTLDIIYLLILVLSIQYGFLVKRVNSILKKKLLCLMAGLVIVLLLVGIKGAVHSFSTITINFFILKIFGYRHCHSVSVLFTFTYLLFFRTCEYFGFPKPPQHSNAIQLLVTIRMISFAFEHHDSLIKIEKKEERHKTCISALDVFTYGYCYIGLMTGPFYTYKTFTDMLKQDGNKINTVWPTIMNLRYLPIVVAIYLYLNSYFPASYLGSDECLKHPYGFLYIAFISVVTFMWFRWRFYIGWLLAESMCISCGLGGYPKHLVCKPGIGPTGEIVDSRNLTCHSADSYNFDTICNINISGVELSTSFQTALRNWNMTIQWWMKEYVYKRLPFHSRTLKIAVSFFVSCYWHGIYSGYYLTGICYVFAIVTDVRLSHSISKYIKTDFRKILWLTFKQVYVYSATAFMFVPFRYLTFDISLKIWEAMYYWGLVSMVFLNIVATIITLKMSWIDFVYLLLLILCIPYGHLVKLSGSAFNKKLMCLGGGLLIISLLVAESSWHSAVTIFGNYLIIKGFGYRYCRIASFVFTFAYLFFFRICSYLGLPDPDGQSNALQLLVTLRMVSYSFEYHDYVSKKISEEKDLDDKKFDFTLFDIFTYGYCYIGLMTGPFYTFKTFSDMLHQDGSKISTVWPAVKNLKQLLFLVLPYLLLIEYFPLSYLESAECLNHRWGVLHIVLVLVPTFTWFRWRFYIGWLLAESMCMTSGLGAYPFECKAKPGLGPTAVPTQNNKETSIREQNDYSDTHSFETIHNISIYDVEFAPTMRSAMKVWNMTVQWWMANYVYQKLTFKSSQLRMFVLLFVSAFWHGVYPGYYFTFISVAFVVIAETRMSNSIKPYLTDSQKYYWDWITCFCLYRSFEYLGVAFMLLKLESIWNVWRRMYFIGHAFMLFFIILPVFIPKNKHITKTSKSQ</sequence>
<dbReference type="PANTHER" id="PTHR13906:SF16">
    <property type="entry name" value="LYSOPHOSPHOLIPID ACYLTRANSFERASE 7"/>
    <property type="match status" value="1"/>
</dbReference>
<reference evidence="13" key="1">
    <citation type="submission" date="2025-08" db="UniProtKB">
        <authorList>
            <consortium name="RefSeq"/>
        </authorList>
    </citation>
    <scope>IDENTIFICATION</scope>
</reference>